<comment type="caution">
    <text evidence="3">The sequence shown here is derived from an EMBL/GenBank/DDBJ whole genome shotgun (WGS) entry which is preliminary data.</text>
</comment>
<name>A0A7V8FSL5_9BURK</name>
<dbReference type="AlphaFoldDB" id="A0A7V8FSL5"/>
<dbReference type="Proteomes" id="UP000462435">
    <property type="component" value="Unassembled WGS sequence"/>
</dbReference>
<sequence length="384" mass="42620">MVNTPLVHQLAIEKLTVAANQIKESEGLAWVEVSVIRPYADMNALRDAPTHERDFTEDETAKQEALQTQLDEAYKKYHETEGEEEEEWSVKIDDIEAELDAMELTRTTLSEEHRSRAGIFVWFNNGVLDRSDWKIRPVAKAEGDSEDDEQDDEAGEGGGIAQSLAKTEKKERGPHSETLTLRMSVQRNAAMQKLVADNQKVALAVMLAAILPGVLSDRDWSHKDSTIRMQPPYLTGTDKTVENNLAWQSVQEQIAKAAQIVKAKEGDESSMFSRLLELPESTLLELVALCVGLSINVMHGNSETGVRAAELAKAVNLDMADWWKPTPDAYLNHVPSKRLVAVVTEAVSAEAANKMLGMKKAQMVEAAALNLADTRWVPEMMRTA</sequence>
<dbReference type="EMBL" id="WNDX01000245">
    <property type="protein sequence ID" value="KAF1034385.1"/>
    <property type="molecule type" value="Genomic_DNA"/>
</dbReference>
<evidence type="ECO:0000256" key="2">
    <source>
        <dbReference type="SAM" id="MobiDB-lite"/>
    </source>
</evidence>
<gene>
    <name evidence="3" type="ORF">GAK35_04303</name>
</gene>
<protein>
    <recommendedName>
        <fullName evidence="5">Chromosome partitioning protein ParB</fullName>
    </recommendedName>
</protein>
<feature type="compositionally biased region" description="Basic and acidic residues" evidence="2">
    <location>
        <begin position="166"/>
        <end position="175"/>
    </location>
</feature>
<feature type="coiled-coil region" evidence="1">
    <location>
        <begin position="63"/>
        <end position="112"/>
    </location>
</feature>
<evidence type="ECO:0000256" key="1">
    <source>
        <dbReference type="SAM" id="Coils"/>
    </source>
</evidence>
<proteinExistence type="predicted"/>
<feature type="compositionally biased region" description="Acidic residues" evidence="2">
    <location>
        <begin position="144"/>
        <end position="155"/>
    </location>
</feature>
<accession>A0A7V8FSL5</accession>
<keyword evidence="1" id="KW-0175">Coiled coil</keyword>
<reference evidence="4" key="1">
    <citation type="journal article" date="2020" name="MBio">
        <title>Horizontal gene transfer to a defensive symbiont with a reduced genome amongst a multipartite beetle microbiome.</title>
        <authorList>
            <person name="Waterworth S.C."/>
            <person name="Florez L.V."/>
            <person name="Rees E.R."/>
            <person name="Hertweck C."/>
            <person name="Kaltenpoth M."/>
            <person name="Kwan J.C."/>
        </authorList>
    </citation>
    <scope>NUCLEOTIDE SEQUENCE [LARGE SCALE GENOMIC DNA]</scope>
</reference>
<organism evidence="3 4">
    <name type="scientific">Herbaspirillum frisingense</name>
    <dbReference type="NCBI Taxonomy" id="92645"/>
    <lineage>
        <taxon>Bacteria</taxon>
        <taxon>Pseudomonadati</taxon>
        <taxon>Pseudomonadota</taxon>
        <taxon>Betaproteobacteria</taxon>
        <taxon>Burkholderiales</taxon>
        <taxon>Oxalobacteraceae</taxon>
        <taxon>Herbaspirillum</taxon>
    </lineage>
</organism>
<evidence type="ECO:0000313" key="3">
    <source>
        <dbReference type="EMBL" id="KAF1034385.1"/>
    </source>
</evidence>
<evidence type="ECO:0000313" key="4">
    <source>
        <dbReference type="Proteomes" id="UP000462435"/>
    </source>
</evidence>
<feature type="region of interest" description="Disordered" evidence="2">
    <location>
        <begin position="139"/>
        <end position="181"/>
    </location>
</feature>
<evidence type="ECO:0008006" key="5">
    <source>
        <dbReference type="Google" id="ProtNLM"/>
    </source>
</evidence>